<keyword evidence="7" id="KW-1185">Reference proteome</keyword>
<evidence type="ECO:0008006" key="8">
    <source>
        <dbReference type="Google" id="ProtNLM"/>
    </source>
</evidence>
<dbReference type="AlphaFoldDB" id="A0A075A5B6"/>
<evidence type="ECO:0000256" key="5">
    <source>
        <dbReference type="SAM" id="MobiDB-lite"/>
    </source>
</evidence>
<dbReference type="Proteomes" id="UP000054324">
    <property type="component" value="Unassembled WGS sequence"/>
</dbReference>
<comment type="similarity">
    <text evidence="2">Belongs to the THOC5 family.</text>
</comment>
<dbReference type="GO" id="GO:0000445">
    <property type="term" value="C:THO complex part of transcription export complex"/>
    <property type="evidence" value="ECO:0007669"/>
    <property type="project" value="TreeGrafter"/>
</dbReference>
<dbReference type="EMBL" id="KL596889">
    <property type="protein sequence ID" value="KER22604.1"/>
    <property type="molecule type" value="Genomic_DNA"/>
</dbReference>
<comment type="subcellular location">
    <subcellularLocation>
        <location evidence="1">Nucleus</location>
    </subcellularLocation>
</comment>
<keyword evidence="4" id="KW-0175">Coiled coil</keyword>
<feature type="region of interest" description="Disordered" evidence="5">
    <location>
        <begin position="310"/>
        <end position="359"/>
    </location>
</feature>
<evidence type="ECO:0000256" key="1">
    <source>
        <dbReference type="ARBA" id="ARBA00004123"/>
    </source>
</evidence>
<evidence type="ECO:0000256" key="2">
    <source>
        <dbReference type="ARBA" id="ARBA00008044"/>
    </source>
</evidence>
<dbReference type="KEGG" id="ovi:T265_09338"/>
<dbReference type="InterPro" id="IPR019163">
    <property type="entry name" value="THO_Thoc5"/>
</dbReference>
<protein>
    <recommendedName>
        <fullName evidence="8">THO complex subunit 5</fullName>
    </recommendedName>
</protein>
<evidence type="ECO:0000256" key="3">
    <source>
        <dbReference type="ARBA" id="ARBA00023242"/>
    </source>
</evidence>
<keyword evidence="3" id="KW-0539">Nucleus</keyword>
<dbReference type="GeneID" id="20323511"/>
<name>A0A075A5B6_OPIVI</name>
<dbReference type="PANTHER" id="PTHR13375">
    <property type="entry name" value="FMS INTERACTING PROTEIN"/>
    <property type="match status" value="1"/>
</dbReference>
<accession>A0A075A5B6</accession>
<dbReference type="STRING" id="6198.A0A075A5B6"/>
<evidence type="ECO:0000313" key="7">
    <source>
        <dbReference type="Proteomes" id="UP000054324"/>
    </source>
</evidence>
<gene>
    <name evidence="6" type="ORF">T265_09338</name>
</gene>
<dbReference type="OrthoDB" id="20582at2759"/>
<dbReference type="GO" id="GO:0006406">
    <property type="term" value="P:mRNA export from nucleus"/>
    <property type="evidence" value="ECO:0007669"/>
    <property type="project" value="TreeGrafter"/>
</dbReference>
<feature type="compositionally biased region" description="Basic residues" evidence="5">
    <location>
        <begin position="336"/>
        <end position="345"/>
    </location>
</feature>
<evidence type="ECO:0000313" key="6">
    <source>
        <dbReference type="EMBL" id="KER22604.1"/>
    </source>
</evidence>
<dbReference type="Pfam" id="PF09766">
    <property type="entry name" value="FmiP_Thoc5"/>
    <property type="match status" value="1"/>
</dbReference>
<evidence type="ECO:0000256" key="4">
    <source>
        <dbReference type="SAM" id="Coils"/>
    </source>
</evidence>
<organism evidence="6 7">
    <name type="scientific">Opisthorchis viverrini</name>
    <name type="common">Southeast Asian liver fluke</name>
    <dbReference type="NCBI Taxonomy" id="6198"/>
    <lineage>
        <taxon>Eukaryota</taxon>
        <taxon>Metazoa</taxon>
        <taxon>Spiralia</taxon>
        <taxon>Lophotrochozoa</taxon>
        <taxon>Platyhelminthes</taxon>
        <taxon>Trematoda</taxon>
        <taxon>Digenea</taxon>
        <taxon>Opisthorchiida</taxon>
        <taxon>Opisthorchiata</taxon>
        <taxon>Opisthorchiidae</taxon>
        <taxon>Opisthorchis</taxon>
    </lineage>
</organism>
<feature type="coiled-coil region" evidence="4">
    <location>
        <begin position="199"/>
        <end position="226"/>
    </location>
</feature>
<dbReference type="PANTHER" id="PTHR13375:SF3">
    <property type="entry name" value="THO COMPLEX SUBUNIT 5 HOMOLOG"/>
    <property type="match status" value="1"/>
</dbReference>
<reference evidence="6 7" key="1">
    <citation type="submission" date="2013-11" db="EMBL/GenBank/DDBJ databases">
        <title>Opisthorchis viverrini - life in the bile duct.</title>
        <authorList>
            <person name="Young N.D."/>
            <person name="Nagarajan N."/>
            <person name="Lin S.J."/>
            <person name="Korhonen P.K."/>
            <person name="Jex A.R."/>
            <person name="Hall R.S."/>
            <person name="Safavi-Hemami H."/>
            <person name="Kaewkong W."/>
            <person name="Bertrand D."/>
            <person name="Gao S."/>
            <person name="Seet Q."/>
            <person name="Wongkham S."/>
            <person name="Teh B.T."/>
            <person name="Wongkham C."/>
            <person name="Intapan P.M."/>
            <person name="Maleewong W."/>
            <person name="Yang X."/>
            <person name="Hu M."/>
            <person name="Wang Z."/>
            <person name="Hofmann A."/>
            <person name="Sternberg P.W."/>
            <person name="Tan P."/>
            <person name="Wang J."/>
            <person name="Gasser R.B."/>
        </authorList>
    </citation>
    <scope>NUCLEOTIDE SEQUENCE [LARGE SCALE GENOMIC DNA]</scope>
</reference>
<dbReference type="GO" id="GO:0003729">
    <property type="term" value="F:mRNA binding"/>
    <property type="evidence" value="ECO:0007669"/>
    <property type="project" value="TreeGrafter"/>
</dbReference>
<dbReference type="RefSeq" id="XP_009173642.1">
    <property type="nucleotide sequence ID" value="XM_009175378.1"/>
</dbReference>
<feature type="compositionally biased region" description="Acidic residues" evidence="5">
    <location>
        <begin position="322"/>
        <end position="332"/>
    </location>
</feature>
<sequence>MAQWLEREFTDRKVRGSNPTSATRLPLSRLGRPGSIPALVLPSGGMAARHRKESNVQLNGAQEDWKAFKLHCMGLRESVWTAWECKKNSETINSSTFASLLIAVKELNRRTQFRIRKARDRTAEQKLGVDKLHLNLQNFLYEVAHLEDEIKTCLEFRSQHERLNLIPVEEFCQATGRSVATASTHEGTLERLYWENDQRKKLAADCNSLQEKVQATEREIQRKRDYLASFGPKLKELSESTISTQEAMNLPFTKEERQYKLAHLLPSALYILYAHLKSYVSITDHVTQIAVEIEGDAQLAKAINQTAGSQSTLSGLGTAAPDAEDSDADLDAPSEKKRKTGRHKGKLEDTSDRPATSNKMATHPLSVVVRLVHECGAAASKPRFEIQLTFFWVLSVKLVAVRLHLTALSDQSPSSTSGRDLLCSEKLLCNLDWTANSTTKGARRGSDWPLLPADHQWDACQSIGRPFLWAQELCGSHCLLESNPTVPPQDTTSSTVSLIGNEVTESQCPTEPLPRYGRVDTWLNALKRRLDDRILLMQELAHIESERPLLSAAQQALLPPPAAARGSTTRLTNWRRATFTDLQTVPRAQVPISLNLIQPTDAIFQCDFRQGDSQCASVWVALPPEYPQTPPLLVVEHINMGSKSTGKSAGAALSDLVYMDLESELNCYWHEFFVSRGSAATEVNPQEPPGSNILSCQLARCASCLEALWKGSPVTSRPGDHALMVAGHYVKYPTRGPPLQYLPSLGVHIHR</sequence>
<dbReference type="CTD" id="20323511"/>
<proteinExistence type="inferred from homology"/>